<dbReference type="GO" id="GO:0016020">
    <property type="term" value="C:membrane"/>
    <property type="evidence" value="ECO:0007669"/>
    <property type="project" value="UniProtKB-SubCell"/>
</dbReference>
<dbReference type="SUPFAM" id="SSF52058">
    <property type="entry name" value="L domain-like"/>
    <property type="match status" value="1"/>
</dbReference>
<dbReference type="InterPro" id="IPR001611">
    <property type="entry name" value="Leu-rich_rpt"/>
</dbReference>
<evidence type="ECO:0000256" key="4">
    <source>
        <dbReference type="ARBA" id="ARBA00022729"/>
    </source>
</evidence>
<dbReference type="Gene3D" id="3.80.10.10">
    <property type="entry name" value="Ribonuclease Inhibitor"/>
    <property type="match status" value="1"/>
</dbReference>
<feature type="domain" description="Leucine-rich repeat-containing N-terminal plant-type" evidence="11">
    <location>
        <begin position="31"/>
        <end position="65"/>
    </location>
</feature>
<keyword evidence="9" id="KW-0325">Glycoprotein</keyword>
<evidence type="ECO:0000256" key="9">
    <source>
        <dbReference type="ARBA" id="ARBA00023180"/>
    </source>
</evidence>
<keyword evidence="5" id="KW-0677">Repeat</keyword>
<dbReference type="Pfam" id="PF08263">
    <property type="entry name" value="LRRNT_2"/>
    <property type="match status" value="1"/>
</dbReference>
<dbReference type="EMBL" id="CAMAPF010000100">
    <property type="protein sequence ID" value="CAH9098681.1"/>
    <property type="molecule type" value="Genomic_DNA"/>
</dbReference>
<evidence type="ECO:0000256" key="8">
    <source>
        <dbReference type="ARBA" id="ARBA00023170"/>
    </source>
</evidence>
<dbReference type="PANTHER" id="PTHR47986:SF34">
    <property type="entry name" value="RECEPTOR-LIKE KINASE TMK2"/>
    <property type="match status" value="1"/>
</dbReference>
<dbReference type="Proteomes" id="UP001152523">
    <property type="component" value="Unassembled WGS sequence"/>
</dbReference>
<protein>
    <recommendedName>
        <fullName evidence="11">Leucine-rich repeat-containing N-terminal plant-type domain-containing protein</fullName>
    </recommendedName>
</protein>
<comment type="caution">
    <text evidence="12">The sequence shown here is derived from an EMBL/GenBank/DDBJ whole genome shotgun (WGS) entry which is preliminary data.</text>
</comment>
<evidence type="ECO:0000259" key="11">
    <source>
        <dbReference type="Pfam" id="PF08263"/>
    </source>
</evidence>
<feature type="chain" id="PRO_5043494043" description="Leucine-rich repeat-containing N-terminal plant-type domain-containing protein" evidence="10">
    <location>
        <begin position="27"/>
        <end position="358"/>
    </location>
</feature>
<accession>A0AAV0DD24</accession>
<keyword evidence="13" id="KW-1185">Reference proteome</keyword>
<dbReference type="InterPro" id="IPR013210">
    <property type="entry name" value="LRR_N_plant-typ"/>
</dbReference>
<evidence type="ECO:0000256" key="1">
    <source>
        <dbReference type="ARBA" id="ARBA00004167"/>
    </source>
</evidence>
<gene>
    <name evidence="12" type="ORF">CEPIT_LOCUS14516</name>
</gene>
<dbReference type="AlphaFoldDB" id="A0AAV0DD24"/>
<evidence type="ECO:0000256" key="7">
    <source>
        <dbReference type="ARBA" id="ARBA00023136"/>
    </source>
</evidence>
<keyword evidence="7" id="KW-0472">Membrane</keyword>
<dbReference type="Pfam" id="PF13855">
    <property type="entry name" value="LRR_8"/>
    <property type="match status" value="1"/>
</dbReference>
<feature type="signal peptide" evidence="10">
    <location>
        <begin position="1"/>
        <end position="26"/>
    </location>
</feature>
<evidence type="ECO:0000256" key="5">
    <source>
        <dbReference type="ARBA" id="ARBA00022737"/>
    </source>
</evidence>
<evidence type="ECO:0000313" key="13">
    <source>
        <dbReference type="Proteomes" id="UP001152523"/>
    </source>
</evidence>
<dbReference type="PANTHER" id="PTHR47986">
    <property type="entry name" value="OSJNBA0070M12.3 PROTEIN"/>
    <property type="match status" value="1"/>
</dbReference>
<keyword evidence="2" id="KW-0433">Leucine-rich repeat</keyword>
<evidence type="ECO:0000256" key="3">
    <source>
        <dbReference type="ARBA" id="ARBA00022692"/>
    </source>
</evidence>
<proteinExistence type="predicted"/>
<evidence type="ECO:0000256" key="6">
    <source>
        <dbReference type="ARBA" id="ARBA00022989"/>
    </source>
</evidence>
<evidence type="ECO:0000256" key="2">
    <source>
        <dbReference type="ARBA" id="ARBA00022614"/>
    </source>
</evidence>
<evidence type="ECO:0000313" key="12">
    <source>
        <dbReference type="EMBL" id="CAH9098681.1"/>
    </source>
</evidence>
<keyword evidence="4 10" id="KW-0732">Signal</keyword>
<sequence>MKKCGASRSTTLLLTAVAVTAAFAAAELSSPDAGVMLELRKSLNITDDSFWNVEYDPCGWAGVTCGLNDRRVAHLIIRNLSLIGTLPESLGKLTKLITFDAGYNIIYGPLPDFNGSVELSTLIVDFNQLTSIPESLFHSKPDLSYVSLSYNTYLLPWKIPESLKNATNLRHFSAYYCNIYGPIPEFFTGEYFPGLAHLHLGYNNLSGQVPMDLPRSLETLWLDHQGDTHSLSGDVSFVQNLTRLTSLWVKENKISGEIPDLSGHQFLEEFVISCNNLSGSLPESLSNISSLLVVDLSNNTLTGPIPGNNTGGFPNLNKLDVSNNDLSGQVPQFGPNLMTLTLCGNKHLLDERGKPCLI</sequence>
<comment type="subcellular location">
    <subcellularLocation>
        <location evidence="1">Membrane</location>
        <topology evidence="1">Single-pass membrane protein</topology>
    </subcellularLocation>
</comment>
<keyword evidence="8" id="KW-0675">Receptor</keyword>
<keyword evidence="6" id="KW-1133">Transmembrane helix</keyword>
<reference evidence="12" key="1">
    <citation type="submission" date="2022-07" db="EMBL/GenBank/DDBJ databases">
        <authorList>
            <person name="Macas J."/>
            <person name="Novak P."/>
            <person name="Neumann P."/>
        </authorList>
    </citation>
    <scope>NUCLEOTIDE SEQUENCE</scope>
</reference>
<keyword evidence="3" id="KW-0812">Transmembrane</keyword>
<evidence type="ECO:0000256" key="10">
    <source>
        <dbReference type="SAM" id="SignalP"/>
    </source>
</evidence>
<dbReference type="InterPro" id="IPR032675">
    <property type="entry name" value="LRR_dom_sf"/>
</dbReference>
<dbReference type="InterPro" id="IPR052422">
    <property type="entry name" value="Auxin_Ser/Thr_Kinase"/>
</dbReference>
<organism evidence="12 13">
    <name type="scientific">Cuscuta epithymum</name>
    <dbReference type="NCBI Taxonomy" id="186058"/>
    <lineage>
        <taxon>Eukaryota</taxon>
        <taxon>Viridiplantae</taxon>
        <taxon>Streptophyta</taxon>
        <taxon>Embryophyta</taxon>
        <taxon>Tracheophyta</taxon>
        <taxon>Spermatophyta</taxon>
        <taxon>Magnoliopsida</taxon>
        <taxon>eudicotyledons</taxon>
        <taxon>Gunneridae</taxon>
        <taxon>Pentapetalae</taxon>
        <taxon>asterids</taxon>
        <taxon>lamiids</taxon>
        <taxon>Solanales</taxon>
        <taxon>Convolvulaceae</taxon>
        <taxon>Cuscuteae</taxon>
        <taxon>Cuscuta</taxon>
        <taxon>Cuscuta subgen. Cuscuta</taxon>
    </lineage>
</organism>
<name>A0AAV0DD24_9ASTE</name>